<accession>A0A4Y8SGK4</accession>
<dbReference type="RefSeq" id="WP_133230558.1">
    <property type="nucleotide sequence ID" value="NZ_SOZE01000009.1"/>
</dbReference>
<evidence type="ECO:0000256" key="2">
    <source>
        <dbReference type="ARBA" id="ARBA00022840"/>
    </source>
</evidence>
<dbReference type="AlphaFoldDB" id="A0A4Y8SGK4"/>
<dbReference type="InterPro" id="IPR000432">
    <property type="entry name" value="DNA_mismatch_repair_MutS_C"/>
</dbReference>
<dbReference type="GO" id="GO:0005524">
    <property type="term" value="F:ATP binding"/>
    <property type="evidence" value="ECO:0007669"/>
    <property type="project" value="UniProtKB-KW"/>
</dbReference>
<dbReference type="GO" id="GO:0030983">
    <property type="term" value="F:mismatched DNA binding"/>
    <property type="evidence" value="ECO:0007669"/>
    <property type="project" value="InterPro"/>
</dbReference>
<dbReference type="Proteomes" id="UP000297540">
    <property type="component" value="Unassembled WGS sequence"/>
</dbReference>
<sequence>MSFFADKQTLEDLNILGKYKPNSIFSLFNKVHTAGGEKLLQHMFEKPLDNADEINSRVSTFRYFQQHKLSFPFSSEELAVAQSYLSDSGKSSILLSVIYLTGKKILSTLIEDTHYKEIETGLRITIKVLHVCREFLKAFNDESELQKASQGPVKKLKTRLCNPDLVSLLNQAESEIISLFTFAKYDYLLRHLLRSEMNQVITEIFELDVFMAIPQVAKANSFNFPFARPNAENVLDAVQLWHPDVKKAVSNPVTLSQNQNLIFLTGANMAGKSTFMKALGINTYLAHMGFPVAAAEMNFSVKSGIYSSINVSDNLNKGYSHFYSEVIRVKTVASEVAAGRDLVVIFDELFKGTNVKDAYDATLAVTTEFVRYTNCLFIISTHIIEVGEALQLQDNNIQFLYLPTLINGKTPRYTYQLQQGISADRHGMMIIENEGILQMLEDSSPNQPYKL</sequence>
<dbReference type="SMART" id="SM00534">
    <property type="entry name" value="MUTSac"/>
    <property type="match status" value="1"/>
</dbReference>
<keyword evidence="2" id="KW-0067">ATP-binding</keyword>
<protein>
    <submittedName>
        <fullName evidence="5">DNA mismatch repair protein</fullName>
    </submittedName>
</protein>
<dbReference type="OrthoDB" id="1097361at2"/>
<keyword evidence="3" id="KW-0238">DNA-binding</keyword>
<evidence type="ECO:0000259" key="4">
    <source>
        <dbReference type="SMART" id="SM00534"/>
    </source>
</evidence>
<dbReference type="Gene3D" id="3.40.50.300">
    <property type="entry name" value="P-loop containing nucleotide triphosphate hydrolases"/>
    <property type="match status" value="1"/>
</dbReference>
<evidence type="ECO:0000256" key="1">
    <source>
        <dbReference type="ARBA" id="ARBA00022741"/>
    </source>
</evidence>
<dbReference type="InterPro" id="IPR036187">
    <property type="entry name" value="DNA_mismatch_repair_MutS_sf"/>
</dbReference>
<evidence type="ECO:0000313" key="6">
    <source>
        <dbReference type="Proteomes" id="UP000297540"/>
    </source>
</evidence>
<dbReference type="GO" id="GO:0140664">
    <property type="term" value="F:ATP-dependent DNA damage sensor activity"/>
    <property type="evidence" value="ECO:0007669"/>
    <property type="project" value="InterPro"/>
</dbReference>
<dbReference type="InterPro" id="IPR045076">
    <property type="entry name" value="MutS"/>
</dbReference>
<dbReference type="Pfam" id="PF00488">
    <property type="entry name" value="MutS_V"/>
    <property type="match status" value="1"/>
</dbReference>
<dbReference type="Gene3D" id="1.10.1420.10">
    <property type="match status" value="1"/>
</dbReference>
<dbReference type="InterPro" id="IPR027417">
    <property type="entry name" value="P-loop_NTPase"/>
</dbReference>
<keyword evidence="6" id="KW-1185">Reference proteome</keyword>
<dbReference type="PANTHER" id="PTHR11361:SF99">
    <property type="entry name" value="DNA MISMATCH REPAIR PROTEIN"/>
    <property type="match status" value="1"/>
</dbReference>
<gene>
    <name evidence="5" type="ORF">E2R66_11400</name>
</gene>
<name>A0A4Y8SGK4_9SPHI</name>
<comment type="caution">
    <text evidence="5">The sequence shown here is derived from an EMBL/GenBank/DDBJ whole genome shotgun (WGS) entry which is preliminary data.</text>
</comment>
<dbReference type="PANTHER" id="PTHR11361">
    <property type="entry name" value="DNA MISMATCH REPAIR PROTEIN MUTS FAMILY MEMBER"/>
    <property type="match status" value="1"/>
</dbReference>
<feature type="domain" description="DNA mismatch repair proteins mutS family" evidence="4">
    <location>
        <begin position="259"/>
        <end position="441"/>
    </location>
</feature>
<dbReference type="GO" id="GO:0006298">
    <property type="term" value="P:mismatch repair"/>
    <property type="evidence" value="ECO:0007669"/>
    <property type="project" value="InterPro"/>
</dbReference>
<evidence type="ECO:0000256" key="3">
    <source>
        <dbReference type="ARBA" id="ARBA00023125"/>
    </source>
</evidence>
<keyword evidence="1" id="KW-0547">Nucleotide-binding</keyword>
<reference evidence="5 6" key="1">
    <citation type="journal article" date="2017" name="Int. J. Syst. Evol. Microbiol.">
        <title>Mucilaginibacterpsychrotolerans sp. nov., isolated from peatlands.</title>
        <authorList>
            <person name="Deng Y."/>
            <person name="Shen L."/>
            <person name="Xu B."/>
            <person name="Liu Y."/>
            <person name="Gu Z."/>
            <person name="Liu H."/>
            <person name="Zhou Y."/>
        </authorList>
    </citation>
    <scope>NUCLEOTIDE SEQUENCE [LARGE SCALE GENOMIC DNA]</scope>
    <source>
        <strain evidence="5 6">NH7-4</strain>
    </source>
</reference>
<organism evidence="5 6">
    <name type="scientific">Mucilaginibacter psychrotolerans</name>
    <dbReference type="NCBI Taxonomy" id="1524096"/>
    <lineage>
        <taxon>Bacteria</taxon>
        <taxon>Pseudomonadati</taxon>
        <taxon>Bacteroidota</taxon>
        <taxon>Sphingobacteriia</taxon>
        <taxon>Sphingobacteriales</taxon>
        <taxon>Sphingobacteriaceae</taxon>
        <taxon>Mucilaginibacter</taxon>
    </lineage>
</organism>
<proteinExistence type="predicted"/>
<dbReference type="SUPFAM" id="SSF52540">
    <property type="entry name" value="P-loop containing nucleoside triphosphate hydrolases"/>
    <property type="match status" value="1"/>
</dbReference>
<dbReference type="EMBL" id="SOZE01000009">
    <property type="protein sequence ID" value="TFF37765.1"/>
    <property type="molecule type" value="Genomic_DNA"/>
</dbReference>
<dbReference type="SUPFAM" id="SSF48334">
    <property type="entry name" value="DNA repair protein MutS, domain III"/>
    <property type="match status" value="1"/>
</dbReference>
<evidence type="ECO:0000313" key="5">
    <source>
        <dbReference type="EMBL" id="TFF37765.1"/>
    </source>
</evidence>
<dbReference type="GO" id="GO:0005829">
    <property type="term" value="C:cytosol"/>
    <property type="evidence" value="ECO:0007669"/>
    <property type="project" value="TreeGrafter"/>
</dbReference>